<evidence type="ECO:0000313" key="1">
    <source>
        <dbReference type="EMBL" id="CRK89145.1"/>
    </source>
</evidence>
<name>A0A1J1HSH2_9DIPT</name>
<dbReference type="AlphaFoldDB" id="A0A1J1HSH2"/>
<dbReference type="EMBL" id="CVRI01000011">
    <property type="protein sequence ID" value="CRK89145.1"/>
    <property type="molecule type" value="Genomic_DNA"/>
</dbReference>
<gene>
    <name evidence="1" type="ORF">CLUMA_CG002906</name>
</gene>
<reference evidence="1 2" key="1">
    <citation type="submission" date="2015-04" db="EMBL/GenBank/DDBJ databases">
        <authorList>
            <person name="Syromyatnikov M.Y."/>
            <person name="Popov V.N."/>
        </authorList>
    </citation>
    <scope>NUCLEOTIDE SEQUENCE [LARGE SCALE GENOMIC DNA]</scope>
</reference>
<dbReference type="Proteomes" id="UP000183832">
    <property type="component" value="Unassembled WGS sequence"/>
</dbReference>
<accession>A0A1J1HSH2</accession>
<proteinExistence type="predicted"/>
<organism evidence="1 2">
    <name type="scientific">Clunio marinus</name>
    <dbReference type="NCBI Taxonomy" id="568069"/>
    <lineage>
        <taxon>Eukaryota</taxon>
        <taxon>Metazoa</taxon>
        <taxon>Ecdysozoa</taxon>
        <taxon>Arthropoda</taxon>
        <taxon>Hexapoda</taxon>
        <taxon>Insecta</taxon>
        <taxon>Pterygota</taxon>
        <taxon>Neoptera</taxon>
        <taxon>Endopterygota</taxon>
        <taxon>Diptera</taxon>
        <taxon>Nematocera</taxon>
        <taxon>Chironomoidea</taxon>
        <taxon>Chironomidae</taxon>
        <taxon>Clunio</taxon>
    </lineage>
</organism>
<sequence>MELLEISNNSPILILECHASCHLVVDIISLQLRNPCDNRKSPKKLYQRPRGSLITQIENIGKTHLICFLRHSSSMSRLLKHMLLNNVEKH</sequence>
<evidence type="ECO:0000313" key="2">
    <source>
        <dbReference type="Proteomes" id="UP000183832"/>
    </source>
</evidence>
<protein>
    <submittedName>
        <fullName evidence="1">CLUMA_CG002906, isoform A</fullName>
    </submittedName>
</protein>
<keyword evidence="2" id="KW-1185">Reference proteome</keyword>